<keyword evidence="3" id="KW-0813">Transport</keyword>
<comment type="subcellular location">
    <subcellularLocation>
        <location evidence="1">Cell envelope</location>
    </subcellularLocation>
</comment>
<evidence type="ECO:0000256" key="3">
    <source>
        <dbReference type="ARBA" id="ARBA00022448"/>
    </source>
</evidence>
<evidence type="ECO:0000313" key="7">
    <source>
        <dbReference type="Proteomes" id="UP000662314"/>
    </source>
</evidence>
<dbReference type="GO" id="GO:1901678">
    <property type="term" value="P:iron coordination entity transport"/>
    <property type="evidence" value="ECO:0007669"/>
    <property type="project" value="UniProtKB-ARBA"/>
</dbReference>
<evidence type="ECO:0000256" key="1">
    <source>
        <dbReference type="ARBA" id="ARBA00004196"/>
    </source>
</evidence>
<dbReference type="PANTHER" id="PTHR30532">
    <property type="entry name" value="IRON III DICITRATE-BINDING PERIPLASMIC PROTEIN"/>
    <property type="match status" value="1"/>
</dbReference>
<dbReference type="InterPro" id="IPR002491">
    <property type="entry name" value="ABC_transptr_periplasmic_BD"/>
</dbReference>
<evidence type="ECO:0000256" key="4">
    <source>
        <dbReference type="ARBA" id="ARBA00022729"/>
    </source>
</evidence>
<evidence type="ECO:0000313" key="6">
    <source>
        <dbReference type="EMBL" id="MBH8576644.1"/>
    </source>
</evidence>
<dbReference type="GO" id="GO:0030288">
    <property type="term" value="C:outer membrane-bounded periplasmic space"/>
    <property type="evidence" value="ECO:0007669"/>
    <property type="project" value="TreeGrafter"/>
</dbReference>
<organism evidence="6 7">
    <name type="scientific">Dendronalium phyllosphericum CENA369</name>
    <dbReference type="NCBI Taxonomy" id="1725256"/>
    <lineage>
        <taxon>Bacteria</taxon>
        <taxon>Bacillati</taxon>
        <taxon>Cyanobacteriota</taxon>
        <taxon>Cyanophyceae</taxon>
        <taxon>Nostocales</taxon>
        <taxon>Nostocaceae</taxon>
        <taxon>Dendronalium</taxon>
        <taxon>Dendronalium phyllosphericum</taxon>
    </lineage>
</organism>
<feature type="domain" description="Fe/B12 periplasmic-binding" evidence="5">
    <location>
        <begin position="87"/>
        <end position="352"/>
    </location>
</feature>
<dbReference type="Pfam" id="PF01497">
    <property type="entry name" value="Peripla_BP_2"/>
    <property type="match status" value="1"/>
</dbReference>
<proteinExistence type="inferred from homology"/>
<dbReference type="Gene3D" id="3.40.50.1980">
    <property type="entry name" value="Nitrogenase molybdenum iron protein domain"/>
    <property type="match status" value="2"/>
</dbReference>
<reference evidence="6 7" key="1">
    <citation type="journal article" date="2021" name="Int. J. Syst. Evol. Microbiol.">
        <title>Amazonocrinis nigriterrae gen. nov., sp. nov., Atlanticothrix silvestris gen. nov., sp. nov. and Dendronalium phyllosphericum gen. nov., sp. nov., nostocacean cyanobacteria from Brazilian environments.</title>
        <authorList>
            <person name="Alvarenga D.O."/>
            <person name="Andreote A.P.D."/>
            <person name="Branco L.H.Z."/>
            <person name="Delbaje E."/>
            <person name="Cruz R.B."/>
            <person name="Varani A.M."/>
            <person name="Fiore M.F."/>
        </authorList>
    </citation>
    <scope>NUCLEOTIDE SEQUENCE [LARGE SCALE GENOMIC DNA]</scope>
    <source>
        <strain evidence="6 7">CENA369</strain>
    </source>
</reference>
<gene>
    <name evidence="6" type="ORF">I8752_27375</name>
</gene>
<keyword evidence="7" id="KW-1185">Reference proteome</keyword>
<dbReference type="EMBL" id="JAECZA010000235">
    <property type="protein sequence ID" value="MBH8576644.1"/>
    <property type="molecule type" value="Genomic_DNA"/>
</dbReference>
<dbReference type="Proteomes" id="UP000662314">
    <property type="component" value="Unassembled WGS sequence"/>
</dbReference>
<dbReference type="PANTHER" id="PTHR30532:SF25">
    <property type="entry name" value="IRON(III) DICITRATE-BINDING PERIPLASMIC PROTEIN"/>
    <property type="match status" value="1"/>
</dbReference>
<keyword evidence="4" id="KW-0732">Signal</keyword>
<name>A0A8J7I6K3_9NOST</name>
<evidence type="ECO:0000256" key="2">
    <source>
        <dbReference type="ARBA" id="ARBA00008814"/>
    </source>
</evidence>
<comment type="similarity">
    <text evidence="2">Belongs to the bacterial solute-binding protein 8 family.</text>
</comment>
<dbReference type="RefSeq" id="WP_214435375.1">
    <property type="nucleotide sequence ID" value="NZ_CAWPUQ010000163.1"/>
</dbReference>
<accession>A0A8J7I6K3</accession>
<dbReference type="InterPro" id="IPR051313">
    <property type="entry name" value="Bact_iron-sidero_bind"/>
</dbReference>
<protein>
    <submittedName>
        <fullName evidence="6">Iron-siderophore ABC transporter substrate-binding protein</fullName>
    </submittedName>
</protein>
<evidence type="ECO:0000259" key="5">
    <source>
        <dbReference type="PROSITE" id="PS50983"/>
    </source>
</evidence>
<dbReference type="CDD" id="cd01146">
    <property type="entry name" value="FhuD"/>
    <property type="match status" value="1"/>
</dbReference>
<dbReference type="SUPFAM" id="SSF53807">
    <property type="entry name" value="Helical backbone' metal receptor"/>
    <property type="match status" value="1"/>
</dbReference>
<comment type="caution">
    <text evidence="6">The sequence shown here is derived from an EMBL/GenBank/DDBJ whole genome shotgun (WGS) entry which is preliminary data.</text>
</comment>
<dbReference type="PROSITE" id="PS50983">
    <property type="entry name" value="FE_B12_PBP"/>
    <property type="match status" value="1"/>
</dbReference>
<dbReference type="AlphaFoldDB" id="A0A8J7I6K3"/>
<sequence>MSKERLFRALNLKTQFCSLQSKISTLWAHKTQSLLAIGLLMVLLLYACSKTPTYHQKFTSSPKSTLANLRIVKHQLDEAKLPISPKRIIVLDGALTEAVLALGITPVGAPIKFINYTLSARQQAGIEDIGTRTPNLEKILALKPDLILGISNYQEIYGLLSHIAPTVLINYSYSKWKEMFWSVAQILGQTTVAKEWMFQYYNRISEFKAAMGKRLALTHVSVFRIAGYTVFIKGSFFGSIFNDIGLKSPLSPNLDVLRNRHHIFTNGYVYALSPELLNEVDGDALFLISDASFGLASAQKAREKLQVQPLWSKLKAVQQGKVYVVGNYWICCGPLAANQVLDDLFKSLLETSNLK</sequence>